<keyword evidence="5" id="KW-0813">Transport</keyword>
<feature type="transmembrane region" description="Helical" evidence="16">
    <location>
        <begin position="80"/>
        <end position="97"/>
    </location>
</feature>
<evidence type="ECO:0000256" key="10">
    <source>
        <dbReference type="ARBA" id="ARBA00022989"/>
    </source>
</evidence>
<keyword evidence="13 16" id="KW-0472">Membrane</keyword>
<evidence type="ECO:0000256" key="5">
    <source>
        <dbReference type="ARBA" id="ARBA00022448"/>
    </source>
</evidence>
<evidence type="ECO:0000256" key="14">
    <source>
        <dbReference type="ARBA" id="ARBA00031019"/>
    </source>
</evidence>
<sequence>MLMMISMMMSIMFLFMNHPMTMGLTLLIQTILISLISGMLTYNFWFSYMLFLIMVGGLLILFIYMTSIASNEMFNYSSNIMIFMSFIMFSIMLIYLINDQFLYNLNFTFNENLNLLINNNYLKKFFNYPAIIIILMMMIYLFITLIATVKITKIEYGPLRQLY</sequence>
<name>A0A126TEA5_9COLE</name>
<feature type="transmembrane region" description="Helical" evidence="16">
    <location>
        <begin position="125"/>
        <end position="149"/>
    </location>
</feature>
<keyword evidence="11" id="KW-0520">NAD</keyword>
<dbReference type="GO" id="GO:0008137">
    <property type="term" value="F:NADH dehydrogenase (ubiquinone) activity"/>
    <property type="evidence" value="ECO:0007669"/>
    <property type="project" value="UniProtKB-EC"/>
</dbReference>
<dbReference type="GO" id="GO:0031966">
    <property type="term" value="C:mitochondrial membrane"/>
    <property type="evidence" value="ECO:0007669"/>
    <property type="project" value="UniProtKB-SubCell"/>
</dbReference>
<keyword evidence="8" id="KW-1278">Translocase</keyword>
<keyword evidence="9" id="KW-0249">Electron transport</keyword>
<evidence type="ECO:0000256" key="3">
    <source>
        <dbReference type="ARBA" id="ARBA00012944"/>
    </source>
</evidence>
<evidence type="ECO:0000256" key="16">
    <source>
        <dbReference type="SAM" id="Phobius"/>
    </source>
</evidence>
<dbReference type="InterPro" id="IPR050269">
    <property type="entry name" value="ComplexI_Subunit6"/>
</dbReference>
<keyword evidence="6" id="KW-0679">Respiratory chain</keyword>
<dbReference type="EC" id="7.1.1.2" evidence="3"/>
<evidence type="ECO:0000256" key="9">
    <source>
        <dbReference type="ARBA" id="ARBA00022982"/>
    </source>
</evidence>
<reference evidence="17" key="1">
    <citation type="submission" date="2015-09" db="EMBL/GenBank/DDBJ databases">
        <title>Capturing the unknown biodiversity of arthropods in tropical forests using metagenomics.</title>
        <authorList>
            <person name="Andujar C."/>
            <person name="Creedy T.J."/>
            <person name="Garner B."/>
            <person name="Canty R."/>
            <person name="Warner H.B."/>
            <person name="Lipecki J."/>
            <person name="Crampton-Platt A."/>
            <person name="Gabrielli M."/>
            <person name="Croydon-Veleslavov I.A."/>
            <person name="Lim J.L."/>
            <person name="Linard B."/>
            <person name="Vogler A."/>
        </authorList>
    </citation>
    <scope>NUCLEOTIDE SEQUENCE</scope>
</reference>
<comment type="catalytic activity">
    <reaction evidence="15">
        <text>a ubiquinone + NADH + 5 H(+)(in) = a ubiquinol + NAD(+) + 4 H(+)(out)</text>
        <dbReference type="Rhea" id="RHEA:29091"/>
        <dbReference type="Rhea" id="RHEA-COMP:9565"/>
        <dbReference type="Rhea" id="RHEA-COMP:9566"/>
        <dbReference type="ChEBI" id="CHEBI:15378"/>
        <dbReference type="ChEBI" id="CHEBI:16389"/>
        <dbReference type="ChEBI" id="CHEBI:17976"/>
        <dbReference type="ChEBI" id="CHEBI:57540"/>
        <dbReference type="ChEBI" id="CHEBI:57945"/>
        <dbReference type="EC" id="7.1.1.2"/>
    </reaction>
</comment>
<evidence type="ECO:0000256" key="4">
    <source>
        <dbReference type="ARBA" id="ARBA00021095"/>
    </source>
</evidence>
<keyword evidence="10 16" id="KW-1133">Transmembrane helix</keyword>
<keyword evidence="7 16" id="KW-0812">Transmembrane</keyword>
<evidence type="ECO:0000256" key="6">
    <source>
        <dbReference type="ARBA" id="ARBA00022660"/>
    </source>
</evidence>
<evidence type="ECO:0000256" key="2">
    <source>
        <dbReference type="ARBA" id="ARBA00005698"/>
    </source>
</evidence>
<geneLocation type="mitochondrion" evidence="17"/>
<comment type="similarity">
    <text evidence="2">Belongs to the complex I subunit 6 family.</text>
</comment>
<evidence type="ECO:0000256" key="12">
    <source>
        <dbReference type="ARBA" id="ARBA00023128"/>
    </source>
</evidence>
<proteinExistence type="inferred from homology"/>
<evidence type="ECO:0000256" key="8">
    <source>
        <dbReference type="ARBA" id="ARBA00022967"/>
    </source>
</evidence>
<evidence type="ECO:0000256" key="15">
    <source>
        <dbReference type="ARBA" id="ARBA00049551"/>
    </source>
</evidence>
<keyword evidence="12 17" id="KW-0496">Mitochondrion</keyword>
<evidence type="ECO:0000256" key="7">
    <source>
        <dbReference type="ARBA" id="ARBA00022692"/>
    </source>
</evidence>
<dbReference type="AlphaFoldDB" id="A0A126TEA5"/>
<dbReference type="PANTHER" id="PTHR11435:SF1">
    <property type="entry name" value="NADH-UBIQUINONE OXIDOREDUCTASE CHAIN 6"/>
    <property type="match status" value="1"/>
</dbReference>
<protein>
    <recommendedName>
        <fullName evidence="4">NADH-ubiquinone oxidoreductase chain 6</fullName>
        <ecNumber evidence="3">7.1.1.2</ecNumber>
    </recommendedName>
    <alternativeName>
        <fullName evidence="14">NADH dehydrogenase subunit 6</fullName>
    </alternativeName>
</protein>
<comment type="subcellular location">
    <subcellularLocation>
        <location evidence="1">Mitochondrion membrane</location>
        <topology evidence="1">Multi-pass membrane protein</topology>
    </subcellularLocation>
</comment>
<evidence type="ECO:0000256" key="1">
    <source>
        <dbReference type="ARBA" id="ARBA00004225"/>
    </source>
</evidence>
<feature type="transmembrane region" description="Helical" evidence="16">
    <location>
        <begin position="48"/>
        <end position="68"/>
    </location>
</feature>
<gene>
    <name evidence="17" type="primary">ND6</name>
</gene>
<evidence type="ECO:0000313" key="17">
    <source>
        <dbReference type="EMBL" id="AML26565.1"/>
    </source>
</evidence>
<organism evidence="17">
    <name type="scientific">Staphylinidae sp. BMNH 1274698</name>
    <dbReference type="NCBI Taxonomy" id="1796596"/>
    <lineage>
        <taxon>Eukaryota</taxon>
        <taxon>Metazoa</taxon>
        <taxon>Ecdysozoa</taxon>
        <taxon>Arthropoda</taxon>
        <taxon>Hexapoda</taxon>
        <taxon>Insecta</taxon>
        <taxon>Pterygota</taxon>
        <taxon>Neoptera</taxon>
        <taxon>Endopterygota</taxon>
        <taxon>Coleoptera</taxon>
        <taxon>Polyphaga</taxon>
        <taxon>Staphyliniformia</taxon>
        <taxon>Staphylinidae</taxon>
    </lineage>
</organism>
<dbReference type="EMBL" id="KT696247">
    <property type="protein sequence ID" value="AML26565.1"/>
    <property type="molecule type" value="Genomic_DNA"/>
</dbReference>
<evidence type="ECO:0000256" key="13">
    <source>
        <dbReference type="ARBA" id="ARBA00023136"/>
    </source>
</evidence>
<accession>A0A126TEA5</accession>
<evidence type="ECO:0000256" key="11">
    <source>
        <dbReference type="ARBA" id="ARBA00023027"/>
    </source>
</evidence>
<dbReference type="PANTHER" id="PTHR11435">
    <property type="entry name" value="NADH UBIQUINONE OXIDOREDUCTASE SUBUNIT ND6"/>
    <property type="match status" value="1"/>
</dbReference>